<protein>
    <submittedName>
        <fullName evidence="1">Uncharacterized protein</fullName>
    </submittedName>
</protein>
<dbReference type="PANTHER" id="PTHR35735">
    <property type="entry name" value="PROTEIN NIM1-INTERACTING 2"/>
    <property type="match status" value="1"/>
</dbReference>
<dbReference type="GO" id="GO:0010112">
    <property type="term" value="P:regulation of systemic acquired resistance"/>
    <property type="evidence" value="ECO:0007669"/>
    <property type="project" value="InterPro"/>
</dbReference>
<reference evidence="1" key="1">
    <citation type="journal article" date="2019" name="Sci. Rep.">
        <title>Draft genome of Tanacetum cinerariifolium, the natural source of mosquito coil.</title>
        <authorList>
            <person name="Yamashiro T."/>
            <person name="Shiraishi A."/>
            <person name="Satake H."/>
            <person name="Nakayama K."/>
        </authorList>
    </citation>
    <scope>NUCLEOTIDE SEQUENCE</scope>
</reference>
<sequence>MKHSHSSNKKQLIKDINISMENSKKKRLEVKDDVKICVKKTRSKTERYNGGVTADDAEVDEFFAILKRLQTGFDYLRSKGVDAGSCSGSGLWNPAFELEDFGQVDDGVRKADDNVVGFDLNVDPTTE</sequence>
<evidence type="ECO:0000313" key="1">
    <source>
        <dbReference type="EMBL" id="GEX06667.1"/>
    </source>
</evidence>
<dbReference type="AlphaFoldDB" id="A0A699GZV6"/>
<dbReference type="PANTHER" id="PTHR35735:SF8">
    <property type="entry name" value="PROTEIN NIM1-INTERACTING 2"/>
    <property type="match status" value="1"/>
</dbReference>
<gene>
    <name evidence="1" type="ORF">Tci_278642</name>
</gene>
<organism evidence="1">
    <name type="scientific">Tanacetum cinerariifolium</name>
    <name type="common">Dalmatian daisy</name>
    <name type="synonym">Chrysanthemum cinerariifolium</name>
    <dbReference type="NCBI Taxonomy" id="118510"/>
    <lineage>
        <taxon>Eukaryota</taxon>
        <taxon>Viridiplantae</taxon>
        <taxon>Streptophyta</taxon>
        <taxon>Embryophyta</taxon>
        <taxon>Tracheophyta</taxon>
        <taxon>Spermatophyta</taxon>
        <taxon>Magnoliopsida</taxon>
        <taxon>eudicotyledons</taxon>
        <taxon>Gunneridae</taxon>
        <taxon>Pentapetalae</taxon>
        <taxon>asterids</taxon>
        <taxon>campanulids</taxon>
        <taxon>Asterales</taxon>
        <taxon>Asteraceae</taxon>
        <taxon>Asteroideae</taxon>
        <taxon>Anthemideae</taxon>
        <taxon>Anthemidinae</taxon>
        <taxon>Tanacetum</taxon>
    </lineage>
</organism>
<proteinExistence type="predicted"/>
<comment type="caution">
    <text evidence="1">The sequence shown here is derived from an EMBL/GenBank/DDBJ whole genome shotgun (WGS) entry which is preliminary data.</text>
</comment>
<accession>A0A699GZV6</accession>
<dbReference type="EMBL" id="BKCJ010087729">
    <property type="protein sequence ID" value="GEX06667.1"/>
    <property type="molecule type" value="Genomic_DNA"/>
</dbReference>
<name>A0A699GZV6_TANCI</name>
<dbReference type="InterPro" id="IPR034577">
    <property type="entry name" value="NIMIN-2"/>
</dbReference>